<gene>
    <name evidence="3" type="ordered locus">Halha_0659</name>
</gene>
<reference evidence="4" key="1">
    <citation type="submission" date="2012-02" db="EMBL/GenBank/DDBJ databases">
        <title>The complete genome of Halobacteroides halobius DSM 5150.</title>
        <authorList>
            <person name="Lucas S."/>
            <person name="Copeland A."/>
            <person name="Lapidus A."/>
            <person name="Glavina del Rio T."/>
            <person name="Dalin E."/>
            <person name="Tice H."/>
            <person name="Bruce D."/>
            <person name="Goodwin L."/>
            <person name="Pitluck S."/>
            <person name="Peters L."/>
            <person name="Mikhailova N."/>
            <person name="Gu W."/>
            <person name="Kyrpides N."/>
            <person name="Mavromatis K."/>
            <person name="Ivanova N."/>
            <person name="Brettin T."/>
            <person name="Detter J.C."/>
            <person name="Han C."/>
            <person name="Larimer F."/>
            <person name="Land M."/>
            <person name="Hauser L."/>
            <person name="Markowitz V."/>
            <person name="Cheng J.-F."/>
            <person name="Hugenholtz P."/>
            <person name="Woyke T."/>
            <person name="Wu D."/>
            <person name="Tindall B."/>
            <person name="Pomrenke H."/>
            <person name="Brambilla E."/>
            <person name="Klenk H.-P."/>
            <person name="Eisen J.A."/>
        </authorList>
    </citation>
    <scope>NUCLEOTIDE SEQUENCE [LARGE SCALE GENOMIC DNA]</scope>
    <source>
        <strain evidence="4">ATCC 35273 / DSM 5150 / MD-1</strain>
    </source>
</reference>
<dbReference type="Pfam" id="PF03963">
    <property type="entry name" value="FlgD"/>
    <property type="match status" value="1"/>
</dbReference>
<keyword evidence="4" id="KW-1185">Reference proteome</keyword>
<keyword evidence="3" id="KW-0969">Cilium</keyword>
<evidence type="ECO:0000256" key="2">
    <source>
        <dbReference type="ARBA" id="ARBA00022795"/>
    </source>
</evidence>
<dbReference type="eggNOG" id="COG1843">
    <property type="taxonomic scope" value="Bacteria"/>
</dbReference>
<dbReference type="InterPro" id="IPR005648">
    <property type="entry name" value="FlgD"/>
</dbReference>
<sequence length="136" mass="15222">MDSIQATQSTTLTQQSTLQQSDLGKDEFLKLLVTQLQNQNPMNPMKNKEFMGQMAQFNSLQQMQSLNTTMSKFINYQQLSQAGNLVGKKVKVLDSQTGQTITGEVKKVNVTDSDPQITVNGKRYSMNSIQEVLAKE</sequence>
<evidence type="ECO:0000256" key="1">
    <source>
        <dbReference type="ARBA" id="ARBA00010577"/>
    </source>
</evidence>
<accession>L0K5S1</accession>
<dbReference type="KEGG" id="hhl:Halha_0659"/>
<evidence type="ECO:0000313" key="4">
    <source>
        <dbReference type="Proteomes" id="UP000010880"/>
    </source>
</evidence>
<dbReference type="AlphaFoldDB" id="L0K5S1"/>
<protein>
    <submittedName>
        <fullName evidence="3">Flagellar hook capping protein</fullName>
    </submittedName>
</protein>
<organism evidence="3 4">
    <name type="scientific">Halobacteroides halobius (strain ATCC 35273 / DSM 5150 / MD-1)</name>
    <dbReference type="NCBI Taxonomy" id="748449"/>
    <lineage>
        <taxon>Bacteria</taxon>
        <taxon>Bacillati</taxon>
        <taxon>Bacillota</taxon>
        <taxon>Clostridia</taxon>
        <taxon>Halanaerobiales</taxon>
        <taxon>Halobacteroidaceae</taxon>
        <taxon>Halobacteroides</taxon>
    </lineage>
</organism>
<comment type="similarity">
    <text evidence="1">Belongs to the FlgD family.</text>
</comment>
<dbReference type="EMBL" id="CP003359">
    <property type="protein sequence ID" value="AGB40632.1"/>
    <property type="molecule type" value="Genomic_DNA"/>
</dbReference>
<proteinExistence type="inferred from homology"/>
<keyword evidence="3" id="KW-0282">Flagellum</keyword>
<dbReference type="PATRIC" id="fig|748449.3.peg.617"/>
<dbReference type="GO" id="GO:0044781">
    <property type="term" value="P:bacterial-type flagellum organization"/>
    <property type="evidence" value="ECO:0007669"/>
    <property type="project" value="UniProtKB-KW"/>
</dbReference>
<evidence type="ECO:0000313" key="3">
    <source>
        <dbReference type="EMBL" id="AGB40632.1"/>
    </source>
</evidence>
<dbReference type="STRING" id="748449.Halha_0659"/>
<name>L0K5S1_HALHC</name>
<dbReference type="RefSeq" id="WP_015326358.1">
    <property type="nucleotide sequence ID" value="NC_019978.1"/>
</dbReference>
<dbReference type="Proteomes" id="UP000010880">
    <property type="component" value="Chromosome"/>
</dbReference>
<dbReference type="OrthoDB" id="280334at2"/>
<keyword evidence="2" id="KW-1005">Bacterial flagellum biogenesis</keyword>
<keyword evidence="3" id="KW-0966">Cell projection</keyword>
<dbReference type="HOGENOM" id="CLU_047535_1_0_9"/>